<dbReference type="PROSITE" id="PS00759">
    <property type="entry name" value="ARGE_DAPE_CPG2_2"/>
    <property type="match status" value="1"/>
</dbReference>
<evidence type="ECO:0000313" key="9">
    <source>
        <dbReference type="EMBL" id="KAL2268246.1"/>
    </source>
</evidence>
<feature type="domain" description="Peptidase M20 dimerisation" evidence="8">
    <location>
        <begin position="315"/>
        <end position="417"/>
    </location>
</feature>
<dbReference type="RefSeq" id="XP_070866973.1">
    <property type="nucleotide sequence ID" value="XM_071009435.1"/>
</dbReference>
<keyword evidence="7" id="KW-0732">Signal</keyword>
<feature type="compositionally biased region" description="Low complexity" evidence="6">
    <location>
        <begin position="273"/>
        <end position="288"/>
    </location>
</feature>
<evidence type="ECO:0000256" key="7">
    <source>
        <dbReference type="SAM" id="SignalP"/>
    </source>
</evidence>
<evidence type="ECO:0000256" key="4">
    <source>
        <dbReference type="ARBA" id="ARBA00022801"/>
    </source>
</evidence>
<gene>
    <name evidence="9" type="ORF">VTJ83DRAFT_3092</name>
</gene>
<dbReference type="InterPro" id="IPR002933">
    <property type="entry name" value="Peptidase_M20"/>
</dbReference>
<dbReference type="SUPFAM" id="SSF55031">
    <property type="entry name" value="Bacterial exopeptidase dimerisation domain"/>
    <property type="match status" value="1"/>
</dbReference>
<dbReference type="Gene3D" id="3.30.70.360">
    <property type="match status" value="1"/>
</dbReference>
<reference evidence="9 10" key="1">
    <citation type="journal article" date="2024" name="Commun. Biol.">
        <title>Comparative genomic analysis of thermophilic fungi reveals convergent evolutionary adaptations and gene losses.</title>
        <authorList>
            <person name="Steindorff A.S."/>
            <person name="Aguilar-Pontes M.V."/>
            <person name="Robinson A.J."/>
            <person name="Andreopoulos B."/>
            <person name="LaButti K."/>
            <person name="Kuo A."/>
            <person name="Mondo S."/>
            <person name="Riley R."/>
            <person name="Otillar R."/>
            <person name="Haridas S."/>
            <person name="Lipzen A."/>
            <person name="Grimwood J."/>
            <person name="Schmutz J."/>
            <person name="Clum A."/>
            <person name="Reid I.D."/>
            <person name="Moisan M.C."/>
            <person name="Butler G."/>
            <person name="Nguyen T.T.M."/>
            <person name="Dewar K."/>
            <person name="Conant G."/>
            <person name="Drula E."/>
            <person name="Henrissat B."/>
            <person name="Hansel C."/>
            <person name="Singer S."/>
            <person name="Hutchinson M.I."/>
            <person name="de Vries R.P."/>
            <person name="Natvig D.O."/>
            <person name="Powell A.J."/>
            <person name="Tsang A."/>
            <person name="Grigoriev I.V."/>
        </authorList>
    </citation>
    <scope>NUCLEOTIDE SEQUENCE [LARGE SCALE GENOMIC DNA]</scope>
    <source>
        <strain evidence="9 10">ATCC 22073</strain>
    </source>
</reference>
<dbReference type="GeneID" id="98124079"/>
<evidence type="ECO:0000256" key="1">
    <source>
        <dbReference type="ARBA" id="ARBA00001947"/>
    </source>
</evidence>
<evidence type="ECO:0000256" key="6">
    <source>
        <dbReference type="SAM" id="MobiDB-lite"/>
    </source>
</evidence>
<evidence type="ECO:0000259" key="8">
    <source>
        <dbReference type="Pfam" id="PF07687"/>
    </source>
</evidence>
<dbReference type="Gene3D" id="3.40.630.10">
    <property type="entry name" value="Zn peptidases"/>
    <property type="match status" value="2"/>
</dbReference>
<evidence type="ECO:0000256" key="2">
    <source>
        <dbReference type="ARBA" id="ARBA00006247"/>
    </source>
</evidence>
<dbReference type="InterPro" id="IPR036264">
    <property type="entry name" value="Bact_exopeptidase_dim_dom"/>
</dbReference>
<keyword evidence="5" id="KW-0862">Zinc</keyword>
<dbReference type="InterPro" id="IPR050072">
    <property type="entry name" value="Peptidase_M20A"/>
</dbReference>
<keyword evidence="3" id="KW-0479">Metal-binding</keyword>
<feature type="region of interest" description="Disordered" evidence="6">
    <location>
        <begin position="143"/>
        <end position="167"/>
    </location>
</feature>
<name>A0ABR4DD30_9PEZI</name>
<evidence type="ECO:0000256" key="3">
    <source>
        <dbReference type="ARBA" id="ARBA00022723"/>
    </source>
</evidence>
<dbReference type="EMBL" id="JAZGUE010000003">
    <property type="protein sequence ID" value="KAL2268246.1"/>
    <property type="molecule type" value="Genomic_DNA"/>
</dbReference>
<comment type="similarity">
    <text evidence="2">Belongs to the peptidase M20A family.</text>
</comment>
<protein>
    <recommendedName>
        <fullName evidence="8">Peptidase M20 dimerisation domain-containing protein</fullName>
    </recommendedName>
</protein>
<evidence type="ECO:0000256" key="5">
    <source>
        <dbReference type="ARBA" id="ARBA00022833"/>
    </source>
</evidence>
<dbReference type="Pfam" id="PF01546">
    <property type="entry name" value="Peptidase_M20"/>
    <property type="match status" value="1"/>
</dbReference>
<feature type="chain" id="PRO_5046972520" description="Peptidase M20 dimerisation domain-containing protein" evidence="7">
    <location>
        <begin position="23"/>
        <end position="504"/>
    </location>
</feature>
<comment type="cofactor">
    <cofactor evidence="1">
        <name>Zn(2+)</name>
        <dbReference type="ChEBI" id="CHEBI:29105"/>
    </cofactor>
</comment>
<dbReference type="Proteomes" id="UP001600064">
    <property type="component" value="Unassembled WGS sequence"/>
</dbReference>
<feature type="signal peptide" evidence="7">
    <location>
        <begin position="1"/>
        <end position="22"/>
    </location>
</feature>
<organism evidence="9 10">
    <name type="scientific">Remersonia thermophila</name>
    <dbReference type="NCBI Taxonomy" id="72144"/>
    <lineage>
        <taxon>Eukaryota</taxon>
        <taxon>Fungi</taxon>
        <taxon>Dikarya</taxon>
        <taxon>Ascomycota</taxon>
        <taxon>Pezizomycotina</taxon>
        <taxon>Sordariomycetes</taxon>
        <taxon>Sordariomycetidae</taxon>
        <taxon>Sordariales</taxon>
        <taxon>Sordariales incertae sedis</taxon>
        <taxon>Remersonia</taxon>
    </lineage>
</organism>
<dbReference type="PANTHER" id="PTHR43808:SF30">
    <property type="entry name" value="ACETYLORNITHINE DEACETYLASE"/>
    <property type="match status" value="1"/>
</dbReference>
<comment type="caution">
    <text evidence="9">The sequence shown here is derived from an EMBL/GenBank/DDBJ whole genome shotgun (WGS) entry which is preliminary data.</text>
</comment>
<keyword evidence="10" id="KW-1185">Reference proteome</keyword>
<dbReference type="InterPro" id="IPR001261">
    <property type="entry name" value="ArgE/DapE_CS"/>
</dbReference>
<dbReference type="PROSITE" id="PS00758">
    <property type="entry name" value="ARGE_DAPE_CPG2_1"/>
    <property type="match status" value="1"/>
</dbReference>
<feature type="region of interest" description="Disordered" evidence="6">
    <location>
        <begin position="22"/>
        <end position="64"/>
    </location>
</feature>
<sequence>MRANAQAFLLLSVQLGLSAGQAQQQQQQQQQRPLAHSPHLIHNSPLQDHGLASQHQNGHGSSHVVVPSYRSSLLSLHRALVNIPSVTGSEHDAALLLRDVLIRQNYTVALQPILPASSSSSSSSQSTSDAGSPRRYNVLAWPAAASSSGSSNSSSSSRSSRHDADAPPTHLAHRILLTSHLDVVPPWRPYRINETAVPPSEEVDYASLARATRLGGRGSVDAKAAAAAQVVALGELLARGEVRRDEVALLFVVGEETDGVGMKTFSRSLSLSSFSSSSVSSSSSPAGGSASGKEKRIPLRAVIFGEPTTNLLACGHKGILLATLRAAGRAGHSGYPELSGARSATASLVRGLAALLDAQPALGSSERFGNTTVNVGTLRGGVAANVIAEQASAQVAVRIAVGDKDTGLALVRERMEAALRRVEGGQGLRLDGVMGYGPVECECFDTMVASYGTDVPNLDGDHVSYLYGPGSILVAHGEDEALTVGELEDSVEGYKRLVRHAAGY</sequence>
<dbReference type="SUPFAM" id="SSF53187">
    <property type="entry name" value="Zn-dependent exopeptidases"/>
    <property type="match status" value="1"/>
</dbReference>
<evidence type="ECO:0000313" key="10">
    <source>
        <dbReference type="Proteomes" id="UP001600064"/>
    </source>
</evidence>
<dbReference type="InterPro" id="IPR011650">
    <property type="entry name" value="Peptidase_M20_dimer"/>
</dbReference>
<dbReference type="PANTHER" id="PTHR43808">
    <property type="entry name" value="ACETYLORNITHINE DEACETYLASE"/>
    <property type="match status" value="1"/>
</dbReference>
<dbReference type="Pfam" id="PF07687">
    <property type="entry name" value="M20_dimer"/>
    <property type="match status" value="1"/>
</dbReference>
<proteinExistence type="inferred from homology"/>
<feature type="compositionally biased region" description="Low complexity" evidence="6">
    <location>
        <begin position="22"/>
        <end position="31"/>
    </location>
</feature>
<feature type="compositionally biased region" description="Low complexity" evidence="6">
    <location>
        <begin position="146"/>
        <end position="158"/>
    </location>
</feature>
<keyword evidence="4" id="KW-0378">Hydrolase</keyword>
<accession>A0ABR4DD30</accession>
<feature type="region of interest" description="Disordered" evidence="6">
    <location>
        <begin position="273"/>
        <end position="292"/>
    </location>
</feature>